<gene>
    <name evidence="9" type="primary">phrB</name>
    <name evidence="9" type="ORF">VSVS05_01861</name>
</gene>
<keyword evidence="4 6" id="KW-0274">FAD</keyword>
<dbReference type="EMBL" id="CP016414">
    <property type="protein sequence ID" value="ANU36986.1"/>
    <property type="molecule type" value="Genomic_DNA"/>
</dbReference>
<reference evidence="9 10" key="1">
    <citation type="submission" date="2016-07" db="EMBL/GenBank/DDBJ databases">
        <title>Genome sequencing of Vibrio scophthalmi strain VS-05, an isolated from Paralichthys olivaceus.</title>
        <authorList>
            <person name="Han H.-J."/>
        </authorList>
    </citation>
    <scope>NUCLEOTIDE SEQUENCE [LARGE SCALE GENOMIC DNA]</scope>
    <source>
        <strain evidence="9 10">VS-05</strain>
    </source>
</reference>
<dbReference type="GO" id="GO:0071949">
    <property type="term" value="F:FAD binding"/>
    <property type="evidence" value="ECO:0007669"/>
    <property type="project" value="TreeGrafter"/>
</dbReference>
<dbReference type="PATRIC" id="fig|45658.7.peg.1852"/>
<keyword evidence="5 7" id="KW-0157">Chromophore</keyword>
<dbReference type="InterPro" id="IPR006050">
    <property type="entry name" value="DNA_photolyase_N"/>
</dbReference>
<dbReference type="InterPro" id="IPR014133">
    <property type="entry name" value="Cry_DASH"/>
</dbReference>
<dbReference type="SUPFAM" id="SSF52425">
    <property type="entry name" value="Cryptochrome/photolyase, N-terminal domain"/>
    <property type="match status" value="1"/>
</dbReference>
<dbReference type="InterPro" id="IPR036134">
    <property type="entry name" value="Crypto/Photolyase_FAD-like_sf"/>
</dbReference>
<dbReference type="GeneID" id="96873164"/>
<comment type="cofactor">
    <cofactor evidence="6 7">
        <name>FAD</name>
        <dbReference type="ChEBI" id="CHEBI:57692"/>
    </cofactor>
    <text evidence="6 7">Binds 1 FAD per subunit.</text>
</comment>
<organism evidence="9 10">
    <name type="scientific">Vibrio scophthalmi</name>
    <dbReference type="NCBI Taxonomy" id="45658"/>
    <lineage>
        <taxon>Bacteria</taxon>
        <taxon>Pseudomonadati</taxon>
        <taxon>Pseudomonadota</taxon>
        <taxon>Gammaproteobacteria</taxon>
        <taxon>Vibrionales</taxon>
        <taxon>Vibrionaceae</taxon>
        <taxon>Vibrio</taxon>
    </lineage>
</organism>
<evidence type="ECO:0000256" key="4">
    <source>
        <dbReference type="ARBA" id="ARBA00022827"/>
    </source>
</evidence>
<dbReference type="PROSITE" id="PS51645">
    <property type="entry name" value="PHR_CRY_ALPHA_BETA"/>
    <property type="match status" value="1"/>
</dbReference>
<keyword evidence="10" id="KW-1185">Reference proteome</keyword>
<dbReference type="Gene3D" id="3.40.50.620">
    <property type="entry name" value="HUPs"/>
    <property type="match status" value="1"/>
</dbReference>
<dbReference type="NCBIfam" id="TIGR02765">
    <property type="entry name" value="crypto_DASH"/>
    <property type="match status" value="1"/>
</dbReference>
<dbReference type="GO" id="GO:0003677">
    <property type="term" value="F:DNA binding"/>
    <property type="evidence" value="ECO:0007669"/>
    <property type="project" value="TreeGrafter"/>
</dbReference>
<protein>
    <recommendedName>
        <fullName evidence="2 7">Cryptochrome DASH</fullName>
    </recommendedName>
</protein>
<feature type="domain" description="Photolyase/cryptochrome alpha/beta" evidence="8">
    <location>
        <begin position="4"/>
        <end position="137"/>
    </location>
</feature>
<dbReference type="PANTHER" id="PTHR11455">
    <property type="entry name" value="CRYPTOCHROME"/>
    <property type="match status" value="1"/>
</dbReference>
<dbReference type="PANTHER" id="PTHR11455:SF22">
    <property type="entry name" value="CRYPTOCHROME DASH"/>
    <property type="match status" value="1"/>
</dbReference>
<dbReference type="STRING" id="45658.VSVS12_01138"/>
<evidence type="ECO:0000256" key="1">
    <source>
        <dbReference type="ARBA" id="ARBA00005862"/>
    </source>
</evidence>
<evidence type="ECO:0000256" key="5">
    <source>
        <dbReference type="ARBA" id="ARBA00022991"/>
    </source>
</evidence>
<dbReference type="Gene3D" id="1.25.40.80">
    <property type="match status" value="1"/>
</dbReference>
<dbReference type="InterPro" id="IPR005101">
    <property type="entry name" value="Cryptochr/Photolyase_FAD-bd"/>
</dbReference>
<evidence type="ECO:0000256" key="6">
    <source>
        <dbReference type="PIRSR" id="PIRSR602081-1"/>
    </source>
</evidence>
<dbReference type="InterPro" id="IPR014729">
    <property type="entry name" value="Rossmann-like_a/b/a_fold"/>
</dbReference>
<evidence type="ECO:0000256" key="7">
    <source>
        <dbReference type="RuleBase" id="RU367151"/>
    </source>
</evidence>
<dbReference type="InterPro" id="IPR002081">
    <property type="entry name" value="Cryptochrome/DNA_photolyase_1"/>
</dbReference>
<dbReference type="GO" id="GO:0003913">
    <property type="term" value="F:DNA photolyase activity"/>
    <property type="evidence" value="ECO:0007669"/>
    <property type="project" value="InterPro"/>
</dbReference>
<dbReference type="Gene3D" id="1.10.579.10">
    <property type="entry name" value="DNA Cyclobutane Dipyrimidine Photolyase, subunit A, domain 3"/>
    <property type="match status" value="1"/>
</dbReference>
<dbReference type="Proteomes" id="UP000092528">
    <property type="component" value="Chromosome 1"/>
</dbReference>
<feature type="binding site" evidence="6">
    <location>
        <begin position="235"/>
        <end position="239"/>
    </location>
    <ligand>
        <name>FAD</name>
        <dbReference type="ChEBI" id="CHEBI:57692"/>
    </ligand>
</feature>
<comment type="similarity">
    <text evidence="1 7">Belongs to the DNA photolyase class-1 family.</text>
</comment>
<dbReference type="RefSeq" id="WP_065545532.1">
    <property type="nucleotide sequence ID" value="NZ_CP016414.1"/>
</dbReference>
<evidence type="ECO:0000256" key="3">
    <source>
        <dbReference type="ARBA" id="ARBA00022630"/>
    </source>
</evidence>
<dbReference type="GO" id="GO:0000719">
    <property type="term" value="P:photoreactive repair"/>
    <property type="evidence" value="ECO:0007669"/>
    <property type="project" value="TreeGrafter"/>
</dbReference>
<evidence type="ECO:0000313" key="9">
    <source>
        <dbReference type="EMBL" id="ANU36986.1"/>
    </source>
</evidence>
<dbReference type="PRINTS" id="PR00147">
    <property type="entry name" value="DNAPHOTLYASE"/>
</dbReference>
<feature type="binding site" evidence="6">
    <location>
        <position position="222"/>
    </location>
    <ligand>
        <name>FAD</name>
        <dbReference type="ChEBI" id="CHEBI:57692"/>
    </ligand>
</feature>
<keyword evidence="9" id="KW-0456">Lyase</keyword>
<name>A0A1C7FAL0_9VIBR</name>
<evidence type="ECO:0000259" key="8">
    <source>
        <dbReference type="PROSITE" id="PS51645"/>
    </source>
</evidence>
<dbReference type="Pfam" id="PF00875">
    <property type="entry name" value="DNA_photolyase"/>
    <property type="match status" value="1"/>
</dbReference>
<sequence>MTNTIGLYWFTQDLRIENNPLLQRASQEVDTLICLYCFPKMTRFITHYAQEHRFSAAKIQFLSQSAKCLQKSLTALGQQLVVTTSTPYAKLQRIIHDHSVDHLYCDAFVGTDEKQVLRQLKEQFPSLIVTQDHVRSLFRKSDLPFELNALPSTFTQFRKQVEELDKPARNTTTTRLPPPLQIQFEETWPKLPPTQPALFEGGELAGLTHCQRYFSSPLPQHYKQTRNELDGMDYSTKLSPWLAIGCLSPCTILSMLAEHEHQFGRNESTYWISFELLWREYFYWSAMKHGARLFRFSGNKPSAPLTSFYPQRFLQWKRGETPFPIVNACMHQLNQTGFMSNRGRQIVASCLIYELQLDWRYGAAYFETQLVDYDVASNWGNWQYLAGVGADPRGSRRFDLNKQTQHYDADLSFIRRWQGHCSHAQTDGVDMVDWPIVPQKGNQESI</sequence>
<feature type="binding site" evidence="6">
    <location>
        <begin position="275"/>
        <end position="283"/>
    </location>
    <ligand>
        <name>FAD</name>
        <dbReference type="ChEBI" id="CHEBI:57692"/>
    </ligand>
</feature>
<proteinExistence type="inferred from homology"/>
<dbReference type="AlphaFoldDB" id="A0A1C7FAL0"/>
<evidence type="ECO:0000313" key="10">
    <source>
        <dbReference type="Proteomes" id="UP000092528"/>
    </source>
</evidence>
<accession>A0A1C7FAL0</accession>
<evidence type="ECO:0000256" key="2">
    <source>
        <dbReference type="ARBA" id="ARBA00017881"/>
    </source>
</evidence>
<dbReference type="SUPFAM" id="SSF48173">
    <property type="entry name" value="Cryptochrome/photolyase FAD-binding domain"/>
    <property type="match status" value="1"/>
</dbReference>
<dbReference type="Pfam" id="PF03441">
    <property type="entry name" value="FAD_binding_7"/>
    <property type="match status" value="1"/>
</dbReference>
<comment type="function">
    <text evidence="7">May have a photoreceptor function.</text>
</comment>
<keyword evidence="3 6" id="KW-0285">Flavoprotein</keyword>
<dbReference type="InterPro" id="IPR036155">
    <property type="entry name" value="Crypto/Photolyase_N_sf"/>
</dbReference>
<feature type="binding site" evidence="6">
    <location>
        <begin position="372"/>
        <end position="374"/>
    </location>
    <ligand>
        <name>FAD</name>
        <dbReference type="ChEBI" id="CHEBI:57692"/>
    </ligand>
</feature>
<comment type="cofactor">
    <cofactor evidence="7">
        <name>(6R)-5,10-methylene-5,6,7,8-tetrahydrofolate</name>
        <dbReference type="ChEBI" id="CHEBI:15636"/>
    </cofactor>
    <text evidence="7">Binds 1 5,10-methenyltetrahydrofolate (MTHF) per subunit.</text>
</comment>